<keyword evidence="5" id="KW-1185">Reference proteome</keyword>
<keyword evidence="4" id="KW-0378">Hydrolase</keyword>
<proteinExistence type="inferred from homology"/>
<dbReference type="RefSeq" id="WP_377460460.1">
    <property type="nucleotide sequence ID" value="NZ_JBHLUB010000032.1"/>
</dbReference>
<gene>
    <name evidence="4" type="ORF">ACFFFR_11110</name>
</gene>
<evidence type="ECO:0000256" key="2">
    <source>
        <dbReference type="ARBA" id="ARBA00022723"/>
    </source>
</evidence>
<dbReference type="InterPro" id="IPR011234">
    <property type="entry name" value="Fumarylacetoacetase-like_C"/>
</dbReference>
<evidence type="ECO:0000313" key="5">
    <source>
        <dbReference type="Proteomes" id="UP001589862"/>
    </source>
</evidence>
<dbReference type="PANTHER" id="PTHR42796:SF4">
    <property type="entry name" value="FUMARYLACETOACETATE HYDROLASE DOMAIN-CONTAINING PROTEIN 2A"/>
    <property type="match status" value="1"/>
</dbReference>
<dbReference type="EMBL" id="JBHLUB010000032">
    <property type="protein sequence ID" value="MFC0582917.1"/>
    <property type="molecule type" value="Genomic_DNA"/>
</dbReference>
<name>A0ABV6PEW0_9MICC</name>
<dbReference type="GO" id="GO:0016787">
    <property type="term" value="F:hydrolase activity"/>
    <property type="evidence" value="ECO:0007669"/>
    <property type="project" value="UniProtKB-KW"/>
</dbReference>
<comment type="caution">
    <text evidence="4">The sequence shown here is derived from an EMBL/GenBank/DDBJ whole genome shotgun (WGS) entry which is preliminary data.</text>
</comment>
<accession>A0ABV6PEW0</accession>
<dbReference type="InterPro" id="IPR036663">
    <property type="entry name" value="Fumarylacetoacetase_C_sf"/>
</dbReference>
<evidence type="ECO:0000259" key="3">
    <source>
        <dbReference type="Pfam" id="PF01557"/>
    </source>
</evidence>
<organism evidence="4 5">
    <name type="scientific">Micrococcoides hystricis</name>
    <dbReference type="NCBI Taxonomy" id="1572761"/>
    <lineage>
        <taxon>Bacteria</taxon>
        <taxon>Bacillati</taxon>
        <taxon>Actinomycetota</taxon>
        <taxon>Actinomycetes</taxon>
        <taxon>Micrococcales</taxon>
        <taxon>Micrococcaceae</taxon>
        <taxon>Micrococcoides</taxon>
    </lineage>
</organism>
<evidence type="ECO:0000313" key="4">
    <source>
        <dbReference type="EMBL" id="MFC0582917.1"/>
    </source>
</evidence>
<dbReference type="InterPro" id="IPR051121">
    <property type="entry name" value="FAH"/>
</dbReference>
<dbReference type="Proteomes" id="UP001589862">
    <property type="component" value="Unassembled WGS sequence"/>
</dbReference>
<feature type="domain" description="Fumarylacetoacetase-like C-terminal" evidence="3">
    <location>
        <begin position="68"/>
        <end position="271"/>
    </location>
</feature>
<evidence type="ECO:0000256" key="1">
    <source>
        <dbReference type="ARBA" id="ARBA00010211"/>
    </source>
</evidence>
<comment type="similarity">
    <text evidence="1">Belongs to the FAH family.</text>
</comment>
<keyword evidence="2" id="KW-0479">Metal-binding</keyword>
<dbReference type="SUPFAM" id="SSF56529">
    <property type="entry name" value="FAH"/>
    <property type="match status" value="1"/>
</dbReference>
<dbReference type="Gene3D" id="3.90.850.10">
    <property type="entry name" value="Fumarylacetoacetase-like, C-terminal domain"/>
    <property type="match status" value="1"/>
</dbReference>
<protein>
    <submittedName>
        <fullName evidence="4">Fumarylacetoacetate hydrolase family protein</fullName>
    </submittedName>
</protein>
<sequence>MKLATLRVDNSTVAARKDGDTYTVIEGYDNLNQLLANADWKTIAQQAADAQIAEDAADLAPVVPSPSKVLCVGLNYAGHILEMGRELPEYPTVFPKFADTLTGPKDPVGAVEEDPDLDWEAELAIVIGKTAYKVAEEDAEEYIAGYTLANDISMRGWQARTIEWTQGKIWAKSTPVGPYMVTPDELDFDTAILRTTLNGNVMQEHQINDLVFKPAKLIEYLSTMLPLRPGDLILTGTPGGVGKGRTPALYMKAGDHVEVSLDGLGKISTDIVTPAEAPAVL</sequence>
<dbReference type="PANTHER" id="PTHR42796">
    <property type="entry name" value="FUMARYLACETOACETATE HYDROLASE DOMAIN-CONTAINING PROTEIN 2A-RELATED"/>
    <property type="match status" value="1"/>
</dbReference>
<reference evidence="4 5" key="1">
    <citation type="submission" date="2024-09" db="EMBL/GenBank/DDBJ databases">
        <authorList>
            <person name="Sun Q."/>
            <person name="Mori K."/>
        </authorList>
    </citation>
    <scope>NUCLEOTIDE SEQUENCE [LARGE SCALE GENOMIC DNA]</scope>
    <source>
        <strain evidence="4 5">NCAIM B.02604</strain>
    </source>
</reference>
<dbReference type="Pfam" id="PF01557">
    <property type="entry name" value="FAA_hydrolase"/>
    <property type="match status" value="1"/>
</dbReference>